<gene>
    <name evidence="1" type="ORF">SAMN05421828_1389</name>
</gene>
<reference evidence="1 2" key="1">
    <citation type="submission" date="2017-01" db="EMBL/GenBank/DDBJ databases">
        <authorList>
            <person name="Varghese N."/>
            <person name="Submissions S."/>
        </authorList>
    </citation>
    <scope>NUCLEOTIDE SEQUENCE [LARGE SCALE GENOMIC DNA]</scope>
    <source>
        <strain evidence="1 2">ATCC 35905</strain>
    </source>
</reference>
<dbReference type="AlphaFoldDB" id="A0A8G2CNQ8"/>
<protein>
    <submittedName>
        <fullName evidence="1">Uncharacterized protein</fullName>
    </submittedName>
</protein>
<evidence type="ECO:0000313" key="2">
    <source>
        <dbReference type="Proteomes" id="UP000186308"/>
    </source>
</evidence>
<keyword evidence="2" id="KW-1185">Reference proteome</keyword>
<dbReference type="Proteomes" id="UP000186308">
    <property type="component" value="Unassembled WGS sequence"/>
</dbReference>
<sequence>MTKVEQSGIRHKALRDWVHRYKGDGTAAVVSWIPTRRLPRLNAAQLAQFYDPVVKGHDSGNGAVIH</sequence>
<evidence type="ECO:0000313" key="1">
    <source>
        <dbReference type="EMBL" id="SIR48461.1"/>
    </source>
</evidence>
<comment type="caution">
    <text evidence="1">The sequence shown here is derived from an EMBL/GenBank/DDBJ whole genome shotgun (WGS) entry which is preliminary data.</text>
</comment>
<organism evidence="1 2">
    <name type="scientific">Acidiphilium rubrum</name>
    <dbReference type="NCBI Taxonomy" id="526"/>
    <lineage>
        <taxon>Bacteria</taxon>
        <taxon>Pseudomonadati</taxon>
        <taxon>Pseudomonadota</taxon>
        <taxon>Alphaproteobacteria</taxon>
        <taxon>Acetobacterales</taxon>
        <taxon>Acidocellaceae</taxon>
        <taxon>Acidiphilium</taxon>
    </lineage>
</organism>
<accession>A0A8G2CNQ8</accession>
<name>A0A8G2CNQ8_ACIRU</name>
<dbReference type="EMBL" id="FTNE01000038">
    <property type="protein sequence ID" value="SIR48461.1"/>
    <property type="molecule type" value="Genomic_DNA"/>
</dbReference>
<proteinExistence type="predicted"/>